<feature type="transmembrane region" description="Helical" evidence="1">
    <location>
        <begin position="6"/>
        <end position="32"/>
    </location>
</feature>
<proteinExistence type="predicted"/>
<keyword evidence="1" id="KW-1133">Transmembrane helix</keyword>
<evidence type="ECO:0000313" key="2">
    <source>
        <dbReference type="EMBL" id="DAE17276.1"/>
    </source>
</evidence>
<accession>A0A8S5QFG4</accession>
<reference evidence="2" key="1">
    <citation type="journal article" date="2021" name="Proc. Natl. Acad. Sci. U.S.A.">
        <title>A Catalog of Tens of Thousands of Viruses from Human Metagenomes Reveals Hidden Associations with Chronic Diseases.</title>
        <authorList>
            <person name="Tisza M.J."/>
            <person name="Buck C.B."/>
        </authorList>
    </citation>
    <scope>NUCLEOTIDE SEQUENCE</scope>
    <source>
        <strain evidence="2">CtEIp38</strain>
    </source>
</reference>
<dbReference type="EMBL" id="BK015638">
    <property type="protein sequence ID" value="DAE17276.1"/>
    <property type="molecule type" value="Genomic_DNA"/>
</dbReference>
<organism evidence="2">
    <name type="scientific">Siphoviridae sp. ctEIp38</name>
    <dbReference type="NCBI Taxonomy" id="2825394"/>
    <lineage>
        <taxon>Viruses</taxon>
        <taxon>Duplodnaviria</taxon>
        <taxon>Heunggongvirae</taxon>
        <taxon>Uroviricota</taxon>
        <taxon>Caudoviricetes</taxon>
    </lineage>
</organism>
<keyword evidence="1" id="KW-0812">Transmembrane</keyword>
<keyword evidence="1" id="KW-0472">Membrane</keyword>
<name>A0A8S5QFG4_9CAUD</name>
<protein>
    <submittedName>
        <fullName evidence="2">Uncharacterized protein</fullName>
    </submittedName>
</protein>
<evidence type="ECO:0000256" key="1">
    <source>
        <dbReference type="SAM" id="Phobius"/>
    </source>
</evidence>
<sequence>MHRGLFLWRCAMFLLRQYFFKLLLKIIILFLVY</sequence>